<gene>
    <name evidence="1" type="ORF">GUJ93_ZPchr0011g26889</name>
</gene>
<evidence type="ECO:0000313" key="1">
    <source>
        <dbReference type="EMBL" id="KAG8089157.1"/>
    </source>
</evidence>
<dbReference type="Proteomes" id="UP000729402">
    <property type="component" value="Unassembled WGS sequence"/>
</dbReference>
<evidence type="ECO:0000313" key="2">
    <source>
        <dbReference type="Proteomes" id="UP000729402"/>
    </source>
</evidence>
<name>A0A8J6BJD1_ZIZPA</name>
<dbReference type="AlphaFoldDB" id="A0A8J6BJD1"/>
<reference evidence="1" key="2">
    <citation type="submission" date="2021-02" db="EMBL/GenBank/DDBJ databases">
        <authorList>
            <person name="Kimball J.A."/>
            <person name="Haas M.W."/>
            <person name="Macchietto M."/>
            <person name="Kono T."/>
            <person name="Duquette J."/>
            <person name="Shao M."/>
        </authorList>
    </citation>
    <scope>NUCLEOTIDE SEQUENCE</scope>
    <source>
        <tissue evidence="1">Fresh leaf tissue</tissue>
    </source>
</reference>
<sequence length="191" mass="18956">MKLSAGPASLMFCRVRNRSGALLSSSASSPPPKPAGGDTWTMTGPGVACSCPAGEAECGETVFASGAGAPVSKIHLLVSSLAASSIAIHSSSTFGLELPVNTFGLALKHLSSAVATVVRPLSSVPPGEAEPRVCSSAAAAAVWSSAASLAMWPSAAAAAGWPSGSVLPEESSKPLHGVWSSANMAAVWLLS</sequence>
<reference evidence="1" key="1">
    <citation type="journal article" date="2021" name="bioRxiv">
        <title>Whole Genome Assembly and Annotation of Northern Wild Rice, Zizania palustris L., Supports a Whole Genome Duplication in the Zizania Genus.</title>
        <authorList>
            <person name="Haas M."/>
            <person name="Kono T."/>
            <person name="Macchietto M."/>
            <person name="Millas R."/>
            <person name="McGilp L."/>
            <person name="Shao M."/>
            <person name="Duquette J."/>
            <person name="Hirsch C.N."/>
            <person name="Kimball J."/>
        </authorList>
    </citation>
    <scope>NUCLEOTIDE SEQUENCE</scope>
    <source>
        <tissue evidence="1">Fresh leaf tissue</tissue>
    </source>
</reference>
<keyword evidence="2" id="KW-1185">Reference proteome</keyword>
<comment type="caution">
    <text evidence="1">The sequence shown here is derived from an EMBL/GenBank/DDBJ whole genome shotgun (WGS) entry which is preliminary data.</text>
</comment>
<protein>
    <submittedName>
        <fullName evidence="1">Uncharacterized protein</fullName>
    </submittedName>
</protein>
<accession>A0A8J6BJD1</accession>
<dbReference type="EMBL" id="JAAALK010000081">
    <property type="protein sequence ID" value="KAG8089157.1"/>
    <property type="molecule type" value="Genomic_DNA"/>
</dbReference>
<organism evidence="1 2">
    <name type="scientific">Zizania palustris</name>
    <name type="common">Northern wild rice</name>
    <dbReference type="NCBI Taxonomy" id="103762"/>
    <lineage>
        <taxon>Eukaryota</taxon>
        <taxon>Viridiplantae</taxon>
        <taxon>Streptophyta</taxon>
        <taxon>Embryophyta</taxon>
        <taxon>Tracheophyta</taxon>
        <taxon>Spermatophyta</taxon>
        <taxon>Magnoliopsida</taxon>
        <taxon>Liliopsida</taxon>
        <taxon>Poales</taxon>
        <taxon>Poaceae</taxon>
        <taxon>BOP clade</taxon>
        <taxon>Oryzoideae</taxon>
        <taxon>Oryzeae</taxon>
        <taxon>Zizaniinae</taxon>
        <taxon>Zizania</taxon>
    </lineage>
</organism>
<proteinExistence type="predicted"/>